<accession>A0ABS4R035</accession>
<comment type="caution">
    <text evidence="2">The sequence shown here is derived from an EMBL/GenBank/DDBJ whole genome shotgun (WGS) entry which is preliminary data.</text>
</comment>
<dbReference type="EMBL" id="JAGILA010000002">
    <property type="protein sequence ID" value="MBP2235709.1"/>
    <property type="molecule type" value="Genomic_DNA"/>
</dbReference>
<gene>
    <name evidence="2" type="ORF">J2Z31_002201</name>
</gene>
<organism evidence="2 3">
    <name type="scientific">Sinorhizobium kostiense</name>
    <dbReference type="NCBI Taxonomy" id="76747"/>
    <lineage>
        <taxon>Bacteria</taxon>
        <taxon>Pseudomonadati</taxon>
        <taxon>Pseudomonadota</taxon>
        <taxon>Alphaproteobacteria</taxon>
        <taxon>Hyphomicrobiales</taxon>
        <taxon>Rhizobiaceae</taxon>
        <taxon>Sinorhizobium/Ensifer group</taxon>
        <taxon>Sinorhizobium</taxon>
    </lineage>
</organism>
<proteinExistence type="predicted"/>
<keyword evidence="3" id="KW-1185">Reference proteome</keyword>
<dbReference type="Proteomes" id="UP000730739">
    <property type="component" value="Unassembled WGS sequence"/>
</dbReference>
<reference evidence="2 3" key="1">
    <citation type="submission" date="2021-03" db="EMBL/GenBank/DDBJ databases">
        <title>Genomic Encyclopedia of Type Strains, Phase IV (KMG-IV): sequencing the most valuable type-strain genomes for metagenomic binning, comparative biology and taxonomic classification.</title>
        <authorList>
            <person name="Goeker M."/>
        </authorList>
    </citation>
    <scope>NUCLEOTIDE SEQUENCE [LARGE SCALE GENOMIC DNA]</scope>
    <source>
        <strain evidence="2 3">DSM 13372</strain>
    </source>
</reference>
<evidence type="ECO:0000313" key="3">
    <source>
        <dbReference type="Proteomes" id="UP000730739"/>
    </source>
</evidence>
<sequence>MYLLGGGSKSMHAGRLLAVLWLFCASFAMQAIAVGQSVSSRFGAGAQTGDVAAPDSGSSNRPAARQLARAVALPDVRTMAAQAEGKSTVGGDPGAALPPEFSVVPAALGGRPAPVARTEVLVRAPRQSEHIRAPPRA</sequence>
<evidence type="ECO:0000256" key="1">
    <source>
        <dbReference type="SAM" id="MobiDB-lite"/>
    </source>
</evidence>
<name>A0ABS4R035_9HYPH</name>
<feature type="region of interest" description="Disordered" evidence="1">
    <location>
        <begin position="44"/>
        <end position="66"/>
    </location>
</feature>
<protein>
    <submittedName>
        <fullName evidence="2">Uncharacterized protein</fullName>
    </submittedName>
</protein>
<evidence type="ECO:0000313" key="2">
    <source>
        <dbReference type="EMBL" id="MBP2235709.1"/>
    </source>
</evidence>
<dbReference type="RefSeq" id="WP_209601888.1">
    <property type="nucleotide sequence ID" value="NZ_JAGILA010000002.1"/>
</dbReference>